<dbReference type="InterPro" id="IPR012020">
    <property type="entry name" value="ABHD4"/>
</dbReference>
<keyword evidence="4" id="KW-0378">Hydrolase</keyword>
<evidence type="ECO:0000313" key="4">
    <source>
        <dbReference type="EMBL" id="GAK60762.1"/>
    </source>
</evidence>
<dbReference type="eggNOG" id="COG0429">
    <property type="taxonomic scope" value="Bacteria"/>
</dbReference>
<dbReference type="PANTHER" id="PTHR10794:SF94">
    <property type="entry name" value="ESTERASE YHET-RELATED"/>
    <property type="match status" value="1"/>
</dbReference>
<dbReference type="GO" id="GO:0034338">
    <property type="term" value="F:short-chain carboxylesterase activity"/>
    <property type="evidence" value="ECO:0007669"/>
    <property type="project" value="TreeGrafter"/>
</dbReference>
<evidence type="ECO:0000313" key="5">
    <source>
        <dbReference type="Proteomes" id="UP000030661"/>
    </source>
</evidence>
<feature type="active site" description="Charge relay system" evidence="2">
    <location>
        <position position="140"/>
    </location>
</feature>
<dbReference type="InterPro" id="IPR029058">
    <property type="entry name" value="AB_hydrolase_fold"/>
</dbReference>
<sequence length="322" mass="36866">MPLIDSLSYTPPLIFRNHHLHTIYPSLFRRVNGVRFKRERIDTPDGDFIDLDWSRIGSEKLLLAIHGLEGSSRSRYIPGIIRAFQRRGWDGVAYNLRGCSGELNRTLRFYHSGDTADLDVVVRYILRHHHYTQLAIVGFSLGGNITLKYVGECGTSVPKELTHAAAVSAPCDLQSSSWKLAESSNILYMKNFLCHFHRKIRMKMRQFPGQISDERFHQIKNFKDYDDRYTAPLHGFASAEDYWAKCSAKPYLPGIRIPTLLINALDDPFLPEACYPVAEAKQNPHFFLEMPSLGGHVGFVTQNSRQEYWHESQITAFMAGCR</sequence>
<dbReference type="Gene3D" id="3.40.50.1820">
    <property type="entry name" value="alpha/beta hydrolase"/>
    <property type="match status" value="1"/>
</dbReference>
<dbReference type="EMBL" id="DF820474">
    <property type="protein sequence ID" value="GAK60762.1"/>
    <property type="molecule type" value="Genomic_DNA"/>
</dbReference>
<protein>
    <submittedName>
        <fullName evidence="4">Alpha/beta hydrolase fold</fullName>
    </submittedName>
</protein>
<dbReference type="InterPro" id="IPR050960">
    <property type="entry name" value="AB_hydrolase_4_sf"/>
</dbReference>
<dbReference type="HOGENOM" id="CLU_032487_0_0_0"/>
<evidence type="ECO:0000256" key="1">
    <source>
        <dbReference type="ARBA" id="ARBA00010884"/>
    </source>
</evidence>
<comment type="similarity">
    <text evidence="1">Belongs to the AB hydrolase superfamily. AB hydrolase 4 family.</text>
</comment>
<dbReference type="SUPFAM" id="SSF53474">
    <property type="entry name" value="alpha/beta-Hydrolases"/>
    <property type="match status" value="1"/>
</dbReference>
<gene>
    <name evidence="4" type="ORF">U27_00660</name>
</gene>
<feature type="active site" description="Charge relay system" evidence="2">
    <location>
        <position position="267"/>
    </location>
</feature>
<dbReference type="GO" id="GO:0047372">
    <property type="term" value="F:monoacylglycerol lipase activity"/>
    <property type="evidence" value="ECO:0007669"/>
    <property type="project" value="TreeGrafter"/>
</dbReference>
<dbReference type="AlphaFoldDB" id="A0A081C857"/>
<organism evidence="4">
    <name type="scientific">Vecturithrix granuli</name>
    <dbReference type="NCBI Taxonomy" id="1499967"/>
    <lineage>
        <taxon>Bacteria</taxon>
        <taxon>Candidatus Moduliflexota</taxon>
        <taxon>Candidatus Vecturitrichia</taxon>
        <taxon>Candidatus Vecturitrichales</taxon>
        <taxon>Candidatus Vecturitrichaceae</taxon>
        <taxon>Candidatus Vecturithrix</taxon>
    </lineage>
</organism>
<dbReference type="Proteomes" id="UP000030661">
    <property type="component" value="Unassembled WGS sequence"/>
</dbReference>
<evidence type="ECO:0000259" key="3">
    <source>
        <dbReference type="Pfam" id="PF00561"/>
    </source>
</evidence>
<keyword evidence="5" id="KW-1185">Reference proteome</keyword>
<accession>A0A081C857</accession>
<feature type="domain" description="AB hydrolase-1" evidence="3">
    <location>
        <begin position="61"/>
        <end position="300"/>
    </location>
</feature>
<proteinExistence type="inferred from homology"/>
<dbReference type="Pfam" id="PF00561">
    <property type="entry name" value="Abhydrolase_1"/>
    <property type="match status" value="1"/>
</dbReference>
<dbReference type="PANTHER" id="PTHR10794">
    <property type="entry name" value="ABHYDROLASE DOMAIN-CONTAINING PROTEIN"/>
    <property type="match status" value="1"/>
</dbReference>
<dbReference type="PIRSF" id="PIRSF005211">
    <property type="entry name" value="Ab_hydro_YheT"/>
    <property type="match status" value="1"/>
</dbReference>
<reference evidence="4" key="1">
    <citation type="journal article" date="2015" name="PeerJ">
        <title>First genomic representation of candidate bacterial phylum KSB3 points to enhanced environmental sensing as a trigger of wastewater bulking.</title>
        <authorList>
            <person name="Sekiguchi Y."/>
            <person name="Ohashi A."/>
            <person name="Parks D.H."/>
            <person name="Yamauchi T."/>
            <person name="Tyson G.W."/>
            <person name="Hugenholtz P."/>
        </authorList>
    </citation>
    <scope>NUCLEOTIDE SEQUENCE [LARGE SCALE GENOMIC DNA]</scope>
</reference>
<dbReference type="InterPro" id="IPR000073">
    <property type="entry name" value="AB_hydrolase_1"/>
</dbReference>
<feature type="active site" description="Charge relay system" evidence="2">
    <location>
        <position position="296"/>
    </location>
</feature>
<evidence type="ECO:0000256" key="2">
    <source>
        <dbReference type="PIRSR" id="PIRSR005211-1"/>
    </source>
</evidence>
<dbReference type="STRING" id="1499967.U27_00660"/>
<name>A0A081C857_VECG1</name>